<dbReference type="InterPro" id="IPR010730">
    <property type="entry name" value="HET"/>
</dbReference>
<keyword evidence="4" id="KW-1185">Reference proteome</keyword>
<reference evidence="3" key="1">
    <citation type="journal article" date="2021" name="Nat. Commun.">
        <title>Genetic determinants of endophytism in the Arabidopsis root mycobiome.</title>
        <authorList>
            <person name="Mesny F."/>
            <person name="Miyauchi S."/>
            <person name="Thiergart T."/>
            <person name="Pickel B."/>
            <person name="Atanasova L."/>
            <person name="Karlsson M."/>
            <person name="Huettel B."/>
            <person name="Barry K.W."/>
            <person name="Haridas S."/>
            <person name="Chen C."/>
            <person name="Bauer D."/>
            <person name="Andreopoulos W."/>
            <person name="Pangilinan J."/>
            <person name="LaButti K."/>
            <person name="Riley R."/>
            <person name="Lipzen A."/>
            <person name="Clum A."/>
            <person name="Drula E."/>
            <person name="Henrissat B."/>
            <person name="Kohler A."/>
            <person name="Grigoriev I.V."/>
            <person name="Martin F.M."/>
            <person name="Hacquard S."/>
        </authorList>
    </citation>
    <scope>NUCLEOTIDE SEQUENCE</scope>
    <source>
        <strain evidence="3">MPI-CAGE-CH-0235</strain>
    </source>
</reference>
<dbReference type="PANTHER" id="PTHR33112">
    <property type="entry name" value="DOMAIN PROTEIN, PUTATIVE-RELATED"/>
    <property type="match status" value="1"/>
</dbReference>
<protein>
    <recommendedName>
        <fullName evidence="2">Heterokaryon incompatibility domain-containing protein</fullName>
    </recommendedName>
</protein>
<gene>
    <name evidence="3" type="ORF">B0I35DRAFT_409391</name>
</gene>
<dbReference type="Proteomes" id="UP000813444">
    <property type="component" value="Unassembled WGS sequence"/>
</dbReference>
<evidence type="ECO:0000256" key="1">
    <source>
        <dbReference type="SAM" id="MobiDB-lite"/>
    </source>
</evidence>
<evidence type="ECO:0000259" key="2">
    <source>
        <dbReference type="Pfam" id="PF06985"/>
    </source>
</evidence>
<dbReference type="EMBL" id="JAGPNK010000007">
    <property type="protein sequence ID" value="KAH7318506.1"/>
    <property type="molecule type" value="Genomic_DNA"/>
</dbReference>
<accession>A0A8K0WR88</accession>
<sequence length="764" mass="85548">MKKFSKLFSRRLGRGATEKDYSRHLVRETSPDVHQLSRRRTGLPANARTAPRSGLSLIIVDESHQPCDTCRAIDFPRLLDWQPGQPRPWIELSHTLADSECPFCTFFQALIGAVDGTDTFTPYLRIRLAFERLGVSEKHPIGKSVLIEVSTKTKSLPWGYIVRAAEPDAPGTQDHDSHDPGIDQSNTELGGEDDDDSHAKLNGHANKGSDQEPPLIRGRTISPFIDPALARSWFEYCQANHSDDPCSRKPSAAVGIRLIDCDKRSVITSDSLDQSEDIDYLALSYPRPEMNVQSADDWSCLPDDLPPLFADAISATRALGFRYLWIDQFCMPNPVSEPEEHRRQNERIGDIFQRANMTLVIAAGDSVDDGIPGVSVPREEQLSLKTETGTFTTSLLRPDLDIGGSKWAATGLSYQEGVFSRRRLVFTPLQTYFQCNTFHCHESISIPLQYTGDLNLGRAFPASVPMQPGSFKTHIAQYMYKDYATESDRLEAFKGVLHRYSQLDVPVESILGLPLFHADEIKGQKLASQTDRLAIALGWMPDNGMTSEGYASPFEYQDTCPSWTWLSWRPRLNHNPNNNGFHFSLVEELPPIITDVCASPRMEIRVGFDDESVLPWEAESQAVLEAADHITFLRIKTLSFTMQLQKSSGVMSLVDSPFNKNTTTLIEAWCQSTKAENIPDGTHELPTLLISSRQRNGEAKGTATFIVSRRKDWHINDKLVRLGVLRATFQELTITDEENGGNGTAYMKGLESEGLEEEKPPPRY</sequence>
<comment type="caution">
    <text evidence="3">The sequence shown here is derived from an EMBL/GenBank/DDBJ whole genome shotgun (WGS) entry which is preliminary data.</text>
</comment>
<evidence type="ECO:0000313" key="4">
    <source>
        <dbReference type="Proteomes" id="UP000813444"/>
    </source>
</evidence>
<feature type="region of interest" description="Disordered" evidence="1">
    <location>
        <begin position="29"/>
        <end position="49"/>
    </location>
</feature>
<feature type="region of interest" description="Disordered" evidence="1">
    <location>
        <begin position="166"/>
        <end position="218"/>
    </location>
</feature>
<dbReference type="Pfam" id="PF06985">
    <property type="entry name" value="HET"/>
    <property type="match status" value="1"/>
</dbReference>
<name>A0A8K0WR88_9HYPO</name>
<dbReference type="OrthoDB" id="5428863at2759"/>
<feature type="domain" description="Heterokaryon incompatibility" evidence="2">
    <location>
        <begin position="280"/>
        <end position="383"/>
    </location>
</feature>
<feature type="region of interest" description="Disordered" evidence="1">
    <location>
        <begin position="736"/>
        <end position="764"/>
    </location>
</feature>
<proteinExistence type="predicted"/>
<organism evidence="3 4">
    <name type="scientific">Stachybotrys elegans</name>
    <dbReference type="NCBI Taxonomy" id="80388"/>
    <lineage>
        <taxon>Eukaryota</taxon>
        <taxon>Fungi</taxon>
        <taxon>Dikarya</taxon>
        <taxon>Ascomycota</taxon>
        <taxon>Pezizomycotina</taxon>
        <taxon>Sordariomycetes</taxon>
        <taxon>Hypocreomycetidae</taxon>
        <taxon>Hypocreales</taxon>
        <taxon>Stachybotryaceae</taxon>
        <taxon>Stachybotrys</taxon>
    </lineage>
</organism>
<dbReference type="PANTHER" id="PTHR33112:SF1">
    <property type="entry name" value="HETEROKARYON INCOMPATIBILITY DOMAIN-CONTAINING PROTEIN"/>
    <property type="match status" value="1"/>
</dbReference>
<evidence type="ECO:0000313" key="3">
    <source>
        <dbReference type="EMBL" id="KAH7318506.1"/>
    </source>
</evidence>
<dbReference type="AlphaFoldDB" id="A0A8K0WR88"/>